<keyword evidence="6" id="KW-1278">Translocase</keyword>
<keyword evidence="8" id="KW-1133">Transmembrane helix</keyword>
<dbReference type="PANTHER" id="PTHR45630">
    <property type="entry name" value="CATION-TRANSPORTING ATPASE-RELATED"/>
    <property type="match status" value="1"/>
</dbReference>
<dbReference type="SUPFAM" id="SSF81665">
    <property type="entry name" value="Calcium ATPase, transmembrane domain M"/>
    <property type="match status" value="1"/>
</dbReference>
<evidence type="ECO:0000256" key="2">
    <source>
        <dbReference type="ARBA" id="ARBA00022723"/>
    </source>
</evidence>
<comment type="subcellular location">
    <subcellularLocation>
        <location evidence="1">Membrane</location>
        <topology evidence="1">Multi-pass membrane protein</topology>
    </subcellularLocation>
</comment>
<organism evidence="9 10">
    <name type="scientific">Podarcis lilfordi</name>
    <name type="common">Lilford's wall lizard</name>
    <dbReference type="NCBI Taxonomy" id="74358"/>
    <lineage>
        <taxon>Eukaryota</taxon>
        <taxon>Metazoa</taxon>
        <taxon>Chordata</taxon>
        <taxon>Craniata</taxon>
        <taxon>Vertebrata</taxon>
        <taxon>Euteleostomi</taxon>
        <taxon>Lepidosauria</taxon>
        <taxon>Squamata</taxon>
        <taxon>Bifurcata</taxon>
        <taxon>Unidentata</taxon>
        <taxon>Episquamata</taxon>
        <taxon>Laterata</taxon>
        <taxon>Lacertibaenia</taxon>
        <taxon>Lacertidae</taxon>
        <taxon>Podarcis</taxon>
    </lineage>
</organism>
<evidence type="ECO:0000313" key="10">
    <source>
        <dbReference type="Proteomes" id="UP001178461"/>
    </source>
</evidence>
<dbReference type="Proteomes" id="UP001178461">
    <property type="component" value="Unassembled WGS sequence"/>
</dbReference>
<gene>
    <name evidence="9" type="ORF">PODLI_1B004880</name>
</gene>
<dbReference type="PANTHER" id="PTHR45630:SF4">
    <property type="entry name" value="CATION-TRANSPORTING ATPASE 13A5-RELATED"/>
    <property type="match status" value="1"/>
</dbReference>
<keyword evidence="2" id="KW-0479">Metal-binding</keyword>
<protein>
    <submittedName>
        <fullName evidence="9">Uncharacterized protein</fullName>
    </submittedName>
</protein>
<dbReference type="GO" id="GO:0031902">
    <property type="term" value="C:late endosome membrane"/>
    <property type="evidence" value="ECO:0007669"/>
    <property type="project" value="TreeGrafter"/>
</dbReference>
<keyword evidence="8" id="KW-0812">Transmembrane</keyword>
<evidence type="ECO:0000256" key="3">
    <source>
        <dbReference type="ARBA" id="ARBA00022741"/>
    </source>
</evidence>
<proteinExistence type="predicted"/>
<evidence type="ECO:0000256" key="6">
    <source>
        <dbReference type="ARBA" id="ARBA00022967"/>
    </source>
</evidence>
<feature type="region of interest" description="Disordered" evidence="7">
    <location>
        <begin position="282"/>
        <end position="310"/>
    </location>
</feature>
<feature type="transmembrane region" description="Helical" evidence="8">
    <location>
        <begin position="223"/>
        <end position="243"/>
    </location>
</feature>
<dbReference type="GO" id="GO:0019829">
    <property type="term" value="F:ATPase-coupled monoatomic cation transmembrane transporter activity"/>
    <property type="evidence" value="ECO:0007669"/>
    <property type="project" value="TreeGrafter"/>
</dbReference>
<dbReference type="GO" id="GO:0015203">
    <property type="term" value="F:polyamine transmembrane transporter activity"/>
    <property type="evidence" value="ECO:0007669"/>
    <property type="project" value="TreeGrafter"/>
</dbReference>
<dbReference type="InterPro" id="IPR023298">
    <property type="entry name" value="ATPase_P-typ_TM_dom_sf"/>
</dbReference>
<name>A0AA35QQJ8_9SAUR</name>
<sequence length="310" mass="34787">MPRRPALLPLPPLLDDLCCCRSTFWLQTSDFSFQTSVINLITSNICEKLKTRSASLQIGFVKKSMIYPSTGSCARPSVNCVGIPPIPNDVPHETSSSSKYRSLGISSTSFKITLVVCLTMSLTHAYPKLAPNRPPRRLLSPPLLLSIILNILFTLTVQVFAFLYVKQQPWYSVLCSHRGCPTADHPVSLGNGTASNATAPEHSVLSYEDTTLWPLVTVNCTPTIWRVYVLLMLLVAFSVSFFVEDGILQNHRLWLLIKALFRFRSSSQYWKLQWQLEEDAKWPPTSQKDFAEQPKSGAYVNPVYDEAGEN</sequence>
<evidence type="ECO:0000256" key="7">
    <source>
        <dbReference type="SAM" id="MobiDB-lite"/>
    </source>
</evidence>
<keyword evidence="8" id="KW-0472">Membrane</keyword>
<dbReference type="GO" id="GO:0005524">
    <property type="term" value="F:ATP binding"/>
    <property type="evidence" value="ECO:0007669"/>
    <property type="project" value="UniProtKB-KW"/>
</dbReference>
<evidence type="ECO:0000313" key="9">
    <source>
        <dbReference type="EMBL" id="CAI7935012.1"/>
    </source>
</evidence>
<evidence type="ECO:0000256" key="8">
    <source>
        <dbReference type="SAM" id="Phobius"/>
    </source>
</evidence>
<keyword evidence="3" id="KW-0547">Nucleotide-binding</keyword>
<dbReference type="InterPro" id="IPR006544">
    <property type="entry name" value="P-type_TPase_V"/>
</dbReference>
<keyword evidence="4" id="KW-0067">ATP-binding</keyword>
<dbReference type="EMBL" id="CANTUW010000028">
    <property type="protein sequence ID" value="CAI7935012.1"/>
    <property type="molecule type" value="Genomic_DNA"/>
</dbReference>
<dbReference type="GO" id="GO:0006874">
    <property type="term" value="P:intracellular calcium ion homeostasis"/>
    <property type="evidence" value="ECO:0007669"/>
    <property type="project" value="TreeGrafter"/>
</dbReference>
<evidence type="ECO:0000256" key="1">
    <source>
        <dbReference type="ARBA" id="ARBA00004141"/>
    </source>
</evidence>
<keyword evidence="5" id="KW-0460">Magnesium</keyword>
<evidence type="ECO:0000256" key="4">
    <source>
        <dbReference type="ARBA" id="ARBA00022840"/>
    </source>
</evidence>
<dbReference type="AlphaFoldDB" id="A0AA35QQJ8"/>
<feature type="transmembrane region" description="Helical" evidence="8">
    <location>
        <begin position="143"/>
        <end position="164"/>
    </location>
</feature>
<keyword evidence="10" id="KW-1185">Reference proteome</keyword>
<reference evidence="9" key="1">
    <citation type="submission" date="2022-12" db="EMBL/GenBank/DDBJ databases">
        <authorList>
            <person name="Alioto T."/>
            <person name="Alioto T."/>
            <person name="Gomez Garrido J."/>
        </authorList>
    </citation>
    <scope>NUCLEOTIDE SEQUENCE</scope>
</reference>
<accession>A0AA35QQJ8</accession>
<dbReference type="GO" id="GO:0046872">
    <property type="term" value="F:metal ion binding"/>
    <property type="evidence" value="ECO:0007669"/>
    <property type="project" value="UniProtKB-KW"/>
</dbReference>
<comment type="caution">
    <text evidence="9">The sequence shown here is derived from an EMBL/GenBank/DDBJ whole genome shotgun (WGS) entry which is preliminary data.</text>
</comment>
<dbReference type="GO" id="GO:0140358">
    <property type="term" value="F:P-type transmembrane transporter activity"/>
    <property type="evidence" value="ECO:0007669"/>
    <property type="project" value="InterPro"/>
</dbReference>
<evidence type="ECO:0000256" key="5">
    <source>
        <dbReference type="ARBA" id="ARBA00022842"/>
    </source>
</evidence>